<protein>
    <recommendedName>
        <fullName evidence="3">40S ribosomal protein S26</fullName>
    </recommendedName>
</protein>
<dbReference type="Proteomes" id="UP000823674">
    <property type="component" value="Chromosome A05"/>
</dbReference>
<keyword evidence="2" id="KW-1185">Reference proteome</keyword>
<gene>
    <name evidence="1" type="primary">A05p029840.1_BraROA</name>
    <name evidence="1" type="ORF">IGI04_019363</name>
</gene>
<evidence type="ECO:0000313" key="2">
    <source>
        <dbReference type="Proteomes" id="UP000823674"/>
    </source>
</evidence>
<dbReference type="EMBL" id="JADBGQ010000005">
    <property type="protein sequence ID" value="KAG5397549.1"/>
    <property type="molecule type" value="Genomic_DNA"/>
</dbReference>
<comment type="caution">
    <text evidence="1">The sequence shown here is derived from an EMBL/GenBank/DDBJ whole genome shotgun (WGS) entry which is preliminary data.</text>
</comment>
<name>A0ABQ7MFL8_BRACM</name>
<accession>A0ABQ7MFL8</accession>
<evidence type="ECO:0008006" key="3">
    <source>
        <dbReference type="Google" id="ProtNLM"/>
    </source>
</evidence>
<organism evidence="1 2">
    <name type="scientific">Brassica rapa subsp. trilocularis</name>
    <dbReference type="NCBI Taxonomy" id="1813537"/>
    <lineage>
        <taxon>Eukaryota</taxon>
        <taxon>Viridiplantae</taxon>
        <taxon>Streptophyta</taxon>
        <taxon>Embryophyta</taxon>
        <taxon>Tracheophyta</taxon>
        <taxon>Spermatophyta</taxon>
        <taxon>Magnoliopsida</taxon>
        <taxon>eudicotyledons</taxon>
        <taxon>Gunneridae</taxon>
        <taxon>Pentapetalae</taxon>
        <taxon>rosids</taxon>
        <taxon>malvids</taxon>
        <taxon>Brassicales</taxon>
        <taxon>Brassicaceae</taxon>
        <taxon>Brassiceae</taxon>
        <taxon>Brassica</taxon>
    </lineage>
</organism>
<sequence>MYPHGVAKFTGRPKKNKIDNGKHRMCSQCTRTVFASKHQRVASIKLLIHLKLPFKNFKINVFHLNMSDNGKHRMCSQCTCTVFASKHQRPASIKLLITLPITYCHLAMYN</sequence>
<evidence type="ECO:0000313" key="1">
    <source>
        <dbReference type="EMBL" id="KAG5397549.1"/>
    </source>
</evidence>
<reference evidence="1 2" key="1">
    <citation type="submission" date="2021-03" db="EMBL/GenBank/DDBJ databases">
        <authorList>
            <person name="King G.J."/>
            <person name="Bancroft I."/>
            <person name="Baten A."/>
            <person name="Bloomfield J."/>
            <person name="Borpatragohain P."/>
            <person name="He Z."/>
            <person name="Irish N."/>
            <person name="Irwin J."/>
            <person name="Liu K."/>
            <person name="Mauleon R.P."/>
            <person name="Moore J."/>
            <person name="Morris R."/>
            <person name="Ostergaard L."/>
            <person name="Wang B."/>
            <person name="Wells R."/>
        </authorList>
    </citation>
    <scope>NUCLEOTIDE SEQUENCE [LARGE SCALE GENOMIC DNA]</scope>
    <source>
        <strain evidence="1">R-o-18</strain>
        <tissue evidence="1">Leaf</tissue>
    </source>
</reference>
<proteinExistence type="predicted"/>